<evidence type="ECO:0000313" key="2">
    <source>
        <dbReference type="EMBL" id="CAD5233279.1"/>
    </source>
</evidence>
<feature type="region of interest" description="Disordered" evidence="1">
    <location>
        <begin position="209"/>
        <end position="229"/>
    </location>
</feature>
<evidence type="ECO:0000313" key="3">
    <source>
        <dbReference type="Proteomes" id="UP000659654"/>
    </source>
</evidence>
<feature type="compositionally biased region" description="Basic residues" evidence="1">
    <location>
        <begin position="536"/>
        <end position="554"/>
    </location>
</feature>
<accession>A0A811M022</accession>
<dbReference type="Proteomes" id="UP000582659">
    <property type="component" value="Unassembled WGS sequence"/>
</dbReference>
<gene>
    <name evidence="2" type="ORF">BXYJ_LOCUS13370</name>
</gene>
<name>A0A811M022_BURXY</name>
<feature type="compositionally biased region" description="Basic residues" evidence="1">
    <location>
        <begin position="376"/>
        <end position="387"/>
    </location>
</feature>
<feature type="region of interest" description="Disordered" evidence="1">
    <location>
        <begin position="318"/>
        <end position="404"/>
    </location>
</feature>
<feature type="compositionally biased region" description="Low complexity" evidence="1">
    <location>
        <begin position="447"/>
        <end position="459"/>
    </location>
</feature>
<dbReference type="EMBL" id="CAJFDI010000006">
    <property type="protein sequence ID" value="CAD5233279.1"/>
    <property type="molecule type" value="Genomic_DNA"/>
</dbReference>
<feature type="region of interest" description="Disordered" evidence="1">
    <location>
        <begin position="435"/>
        <end position="600"/>
    </location>
</feature>
<dbReference type="EMBL" id="CAJFCV020000006">
    <property type="protein sequence ID" value="CAG9128087.1"/>
    <property type="molecule type" value="Genomic_DNA"/>
</dbReference>
<feature type="compositionally biased region" description="Basic and acidic residues" evidence="1">
    <location>
        <begin position="318"/>
        <end position="347"/>
    </location>
</feature>
<protein>
    <submittedName>
        <fullName evidence="2">(pine wood nematode) hypothetical protein</fullName>
    </submittedName>
</protein>
<feature type="region of interest" description="Disordered" evidence="1">
    <location>
        <begin position="409"/>
        <end position="428"/>
    </location>
</feature>
<feature type="compositionally biased region" description="Basic and acidic residues" evidence="1">
    <location>
        <begin position="555"/>
        <end position="565"/>
    </location>
</feature>
<evidence type="ECO:0000256" key="1">
    <source>
        <dbReference type="SAM" id="MobiDB-lite"/>
    </source>
</evidence>
<feature type="compositionally biased region" description="Low complexity" evidence="1">
    <location>
        <begin position="526"/>
        <end position="535"/>
    </location>
</feature>
<feature type="compositionally biased region" description="Basic and acidic residues" evidence="1">
    <location>
        <begin position="460"/>
        <end position="482"/>
    </location>
</feature>
<sequence length="1306" mass="154248">MSESTNVYTDAMKKWMGALEKKEEKINRVRKTVSPVLDDFDYSKPDTEEELERWIENVKKMQMYIDEIPEVLNQLKKLTGHLEKEDEDLVENILGRYDEHYTAKNLENFENIQDKMRQLKISPEMMARQGLRLEDGIIKWDLQLSHGRRTKRESEGKRGKGTGRGRTPQEEVPDGQGRVGVPPAHSQVSSEESDGEVELEIELEGERKRFTQEEVPDRQGRVDGQPTHSKVEDLRYGAEKFWEGRSGRKEKHQKAIENATYTTRQPEDIDVEDQFLKSTSWNKHHDEPDLRTRRLSKSLRSNEIKSLRSKYEKSLRSKCEKSLRSEQTKSLRSNEIKSLRSKCDKSLRSNQMKSLRSKRRTDSLESTESEEDVARMKGRTPSRKARFRSYSSTSSESGRDRKSIVLRRRAESRWARSGSSSRDGEEDRHVEYRRLKRETSDWRGNQRGNSSKSRYGSSSRDGEEDRHVEYPRLKRETSDSRGHQRGNSSKSRTNERRRLEGQSLRTRCYRRCSSSESSSESESDGGSDSSTSQGSRRWKRSQNRASQGKRRRNRSFRESSPDERSRHGRNRREKEKRNTLKKSRRHSSSSSSTDKDYGRRHEGRELDTLCLYSVFEKGKLRCRCLQFEKHSHRKSPNVTESMIPKLYEKNYTGWKRFIIQYNSLIGLNPNYLPMQKNAFLRGRLGRDETRIVESLDPGMESLRRTLKSLERHFSTTKTSTMKMLMDLFDLPTMYPAYETPKNILRYYEAVLRLKDARYDMHDESLFDAFFRILPEDQANVLEFCHGYDRAYDRGADHFAQWAHDVIVQRMKRRRFENYRRESFGTVSEHSEDESVENRRVDEMIENGRELVPFRRPFENDDARRRMEKKESEPIRNDREHKQAIRCYFCQGKHNGRMCRIHYSAYLKRKRIQQLKACEKCLMNHSGSCDAEKCERCGEDHHKLICLSPRRREIETQRNQGAIVMMVSDEKVDCEKPDKLNEKNFDEVPGKFEKPFENFVQRRIHRQELYPIEIEKSDDDLKNFDVDIENENLENKFDVFRAQKIFGRRQGPRRVAETLCVMTDSYALRKKYVKDDVIIFFDNEIEERSANEMFLRRKKKRKRYTLKKNKRAHYDVIHPLENFMTLIQPDVTKVIVVLILTELEDDAVEGLNNVIEPYMFLMRENLKVDMLQTDNDERSGCELRRKAKDLKYDDSAIDVIKCINEEGCKLDNFGQRMIDRWAGLMKGTITKHFVLGRAMSDSTEPGVIHDVSTRWNLWRERNVPCVNCFPSCFSPMFENVRRRDPEAKRLIHDTVTFSKVLSHLDQI</sequence>
<feature type="region of interest" description="Disordered" evidence="1">
    <location>
        <begin position="146"/>
        <end position="197"/>
    </location>
</feature>
<keyword evidence="3" id="KW-1185">Reference proteome</keyword>
<dbReference type="Proteomes" id="UP000659654">
    <property type="component" value="Unassembled WGS sequence"/>
</dbReference>
<feature type="compositionally biased region" description="Basic and acidic residues" evidence="1">
    <location>
        <begin position="209"/>
        <end position="221"/>
    </location>
</feature>
<organism evidence="2 3">
    <name type="scientific">Bursaphelenchus xylophilus</name>
    <name type="common">Pinewood nematode worm</name>
    <name type="synonym">Aphelenchoides xylophilus</name>
    <dbReference type="NCBI Taxonomy" id="6326"/>
    <lineage>
        <taxon>Eukaryota</taxon>
        <taxon>Metazoa</taxon>
        <taxon>Ecdysozoa</taxon>
        <taxon>Nematoda</taxon>
        <taxon>Chromadorea</taxon>
        <taxon>Rhabditida</taxon>
        <taxon>Tylenchina</taxon>
        <taxon>Tylenchomorpha</taxon>
        <taxon>Aphelenchoidea</taxon>
        <taxon>Aphelenchoididae</taxon>
        <taxon>Bursaphelenchus</taxon>
    </lineage>
</organism>
<reference evidence="2" key="1">
    <citation type="submission" date="2020-09" db="EMBL/GenBank/DDBJ databases">
        <authorList>
            <person name="Kikuchi T."/>
        </authorList>
    </citation>
    <scope>NUCLEOTIDE SEQUENCE</scope>
    <source>
        <strain evidence="2">Ka4C1</strain>
    </source>
</reference>
<comment type="caution">
    <text evidence="2">The sequence shown here is derived from an EMBL/GenBank/DDBJ whole genome shotgun (WGS) entry which is preliminary data.</text>
</comment>
<proteinExistence type="predicted"/>